<dbReference type="EMBL" id="AACBMQ010000001">
    <property type="protein sequence ID" value="EAJ8821676.1"/>
    <property type="molecule type" value="Genomic_DNA"/>
</dbReference>
<comment type="caution">
    <text evidence="1">The sequence shown here is derived from an EMBL/GenBank/DDBJ whole genome shotgun (WGS) entry which is preliminary data.</text>
</comment>
<gene>
    <name evidence="1" type="ORF">BTT62_00595</name>
    <name evidence="4" type="ORF">F2L97_03665</name>
    <name evidence="2" type="ORF">FZJ47_03075</name>
    <name evidence="3" type="ORF">FZL67_02315</name>
</gene>
<dbReference type="EMBL" id="AAKBIN010000003">
    <property type="protein sequence ID" value="ECQ5399581.1"/>
    <property type="molecule type" value="Genomic_DNA"/>
</dbReference>
<dbReference type="EMBL" id="AAKMSR010000005">
    <property type="protein sequence ID" value="ECT4288712.1"/>
    <property type="molecule type" value="Genomic_DNA"/>
</dbReference>
<evidence type="ECO:0000313" key="1">
    <source>
        <dbReference type="EMBL" id="EAJ8821676.1"/>
    </source>
</evidence>
<accession>A0A5T0HNY2</accession>
<name>A0A5T0HNY2_CAMJU</name>
<dbReference type="AlphaFoldDB" id="A0A5T0HNY2"/>
<organism evidence="1">
    <name type="scientific">Campylobacter jejuni</name>
    <dbReference type="NCBI Taxonomy" id="197"/>
    <lineage>
        <taxon>Bacteria</taxon>
        <taxon>Pseudomonadati</taxon>
        <taxon>Campylobacterota</taxon>
        <taxon>Epsilonproteobacteria</taxon>
        <taxon>Campylobacterales</taxon>
        <taxon>Campylobacteraceae</taxon>
        <taxon>Campylobacter</taxon>
    </lineage>
</organism>
<sequence length="284" mass="34445">MLPSFKADFEVAIKWEKERECQEAINDKIEPYYNIEIEKAKDENYLYDYLCNSWLENPLYFIFQSEECTILNNKIEEQKIVLCDFLLNNDILFNSLKIFNKLSPRERVKERENIIHNLSHFVKFSMEKFLYNTIFKSEIKKTSTQIKKDNEILVKALKILDENLKDENILKNTKIVQYHFYKFCNACRKIPAAEELKNYIFTNRLLSRNIKEYINFYIKLAINKNILFSIDFNNNKNYINACNNNFDDFMFKMQEKYKLNKREVKRKELKNAIIKAFDNYLRYN</sequence>
<reference evidence="2" key="2">
    <citation type="submission" date="2019-08" db="EMBL/GenBank/DDBJ databases">
        <authorList>
            <person name="Ashton P.M."/>
            <person name="Dallman T."/>
            <person name="Nair S."/>
            <person name="De Pinna E."/>
            <person name="Peters T."/>
            <person name="Grant K."/>
        </authorList>
    </citation>
    <scope>NUCLEOTIDE SEQUENCE</scope>
    <source>
        <strain evidence="2">277750</strain>
        <strain evidence="3">282431</strain>
    </source>
</reference>
<proteinExistence type="predicted"/>
<dbReference type="RefSeq" id="WP_020247165.1">
    <property type="nucleotide sequence ID" value="NZ_AP028401.1"/>
</dbReference>
<evidence type="ECO:0000313" key="2">
    <source>
        <dbReference type="EMBL" id="ECQ5399581.1"/>
    </source>
</evidence>
<dbReference type="EMBL" id="AAKBRH010000002">
    <property type="protein sequence ID" value="ECQ6944497.1"/>
    <property type="molecule type" value="Genomic_DNA"/>
</dbReference>
<evidence type="ECO:0000313" key="3">
    <source>
        <dbReference type="EMBL" id="ECQ6944497.1"/>
    </source>
</evidence>
<reference evidence="1" key="1">
    <citation type="submission" date="2018-05" db="EMBL/GenBank/DDBJ databases">
        <authorList>
            <consortium name="NARMS: The National Antimicrobial Resistance Monitoring System"/>
        </authorList>
    </citation>
    <scope>NUCLEOTIDE SEQUENCE</scope>
    <source>
        <strain evidence="4">FSIS11924316</strain>
        <strain evidence="1">FSIS1609048</strain>
    </source>
</reference>
<evidence type="ECO:0000313" key="4">
    <source>
        <dbReference type="EMBL" id="ECT4288712.1"/>
    </source>
</evidence>
<protein>
    <submittedName>
        <fullName evidence="1">Uncharacterized protein</fullName>
    </submittedName>
</protein>